<gene>
    <name evidence="1" type="ORF">DQK91_01610</name>
</gene>
<dbReference type="OrthoDB" id="114943at2"/>
<dbReference type="GO" id="GO:0004392">
    <property type="term" value="F:heme oxygenase (decyclizing) activity"/>
    <property type="evidence" value="ECO:0007669"/>
    <property type="project" value="InterPro"/>
</dbReference>
<accession>A0A6P1ZMY0</accession>
<dbReference type="GO" id="GO:0006788">
    <property type="term" value="P:heme oxidation"/>
    <property type="evidence" value="ECO:0007669"/>
    <property type="project" value="InterPro"/>
</dbReference>
<dbReference type="EMBL" id="QMIF01000001">
    <property type="protein sequence ID" value="TVM36644.1"/>
    <property type="molecule type" value="Genomic_DNA"/>
</dbReference>
<dbReference type="InterPro" id="IPR016084">
    <property type="entry name" value="Haem_Oase-like_multi-hlx"/>
</dbReference>
<evidence type="ECO:0008006" key="3">
    <source>
        <dbReference type="Google" id="ProtNLM"/>
    </source>
</evidence>
<evidence type="ECO:0000313" key="2">
    <source>
        <dbReference type="Proteomes" id="UP000434052"/>
    </source>
</evidence>
<reference evidence="1 2" key="1">
    <citation type="submission" date="2018-06" db="EMBL/GenBank/DDBJ databases">
        <title>Complete genome of Desulfovibrio marinus P48SEP.</title>
        <authorList>
            <person name="Crispim J.S."/>
            <person name="Vidigal P.M.P."/>
            <person name="Silva L.C.F."/>
            <person name="Araujo L.C."/>
            <person name="Laguardia C.N."/>
            <person name="Dias R.S."/>
            <person name="Sousa M.P."/>
            <person name="Paula S.O."/>
            <person name="Silva C."/>
        </authorList>
    </citation>
    <scope>NUCLEOTIDE SEQUENCE [LARGE SCALE GENOMIC DNA]</scope>
    <source>
        <strain evidence="1 2">P48SEP</strain>
    </source>
</reference>
<name>A0A6P1ZMY0_9BACT</name>
<dbReference type="InterPro" id="IPR016053">
    <property type="entry name" value="Haem_Oase-like"/>
</dbReference>
<proteinExistence type="predicted"/>
<dbReference type="AlphaFoldDB" id="A0A6P1ZMY0"/>
<protein>
    <recommendedName>
        <fullName evidence="3">Heme oxygenase</fullName>
    </recommendedName>
</protein>
<dbReference type="Proteomes" id="UP000434052">
    <property type="component" value="Unassembled WGS sequence"/>
</dbReference>
<organism evidence="1 2">
    <name type="scientific">Oceanidesulfovibrio marinus</name>
    <dbReference type="NCBI Taxonomy" id="370038"/>
    <lineage>
        <taxon>Bacteria</taxon>
        <taxon>Pseudomonadati</taxon>
        <taxon>Thermodesulfobacteriota</taxon>
        <taxon>Desulfovibrionia</taxon>
        <taxon>Desulfovibrionales</taxon>
        <taxon>Desulfovibrionaceae</taxon>
        <taxon>Oceanidesulfovibrio</taxon>
    </lineage>
</organism>
<sequence>MIHPFMNRLKDSIQDLHEAAQETRPLDALLSRGITRAEYRAVLERFYGIVVPFEAFIAANIGDFDLGRPYAEIVRRPDLERDILFLGADAEYLAALPLAEVDARPDLPMALGLLYLMEGSRLGGLVIARSLQESLRVSPCHGATYFASCGKDPHMLNDELRNRLESWVSRTGKGDAVISAAREGFSLMNAWMDQSQNSA</sequence>
<evidence type="ECO:0000313" key="1">
    <source>
        <dbReference type="EMBL" id="TVM36644.1"/>
    </source>
</evidence>
<comment type="caution">
    <text evidence="1">The sequence shown here is derived from an EMBL/GenBank/DDBJ whole genome shotgun (WGS) entry which is preliminary data.</text>
</comment>
<dbReference type="CDD" id="cd19166">
    <property type="entry name" value="HemeO-bac"/>
    <property type="match status" value="1"/>
</dbReference>
<dbReference type="RefSeq" id="WP_144233681.1">
    <property type="nucleotide sequence ID" value="NZ_QMIF01000001.1"/>
</dbReference>
<dbReference type="Pfam" id="PF01126">
    <property type="entry name" value="Heme_oxygenase"/>
    <property type="match status" value="1"/>
</dbReference>
<dbReference type="SUPFAM" id="SSF48613">
    <property type="entry name" value="Heme oxygenase-like"/>
    <property type="match status" value="1"/>
</dbReference>
<dbReference type="Gene3D" id="1.20.910.10">
    <property type="entry name" value="Heme oxygenase-like"/>
    <property type="match status" value="1"/>
</dbReference>